<dbReference type="Pfam" id="PF00013">
    <property type="entry name" value="KH_1"/>
    <property type="match status" value="1"/>
</dbReference>
<dbReference type="InterPro" id="IPR006674">
    <property type="entry name" value="HD_domain"/>
</dbReference>
<dbReference type="Proteomes" id="UP000325286">
    <property type="component" value="Chromosome"/>
</dbReference>
<dbReference type="InterPro" id="IPR036612">
    <property type="entry name" value="KH_dom_type_1_sf"/>
</dbReference>
<dbReference type="FunFam" id="1.10.3210.10:FF:000022">
    <property type="entry name" value="Ribonuclease Y"/>
    <property type="match status" value="1"/>
</dbReference>
<feature type="coiled-coil region" evidence="7">
    <location>
        <begin position="44"/>
        <end position="136"/>
    </location>
</feature>
<feature type="transmembrane region" description="Helical" evidence="5">
    <location>
        <begin position="6"/>
        <end position="24"/>
    </location>
</feature>
<dbReference type="EMBL" id="CP042914">
    <property type="protein sequence ID" value="QEG39032.1"/>
    <property type="molecule type" value="Genomic_DNA"/>
</dbReference>
<evidence type="ECO:0000256" key="4">
    <source>
        <dbReference type="ARBA" id="ARBA00022884"/>
    </source>
</evidence>
<dbReference type="InterPro" id="IPR017705">
    <property type="entry name" value="Ribonuclease_Y"/>
</dbReference>
<feature type="domain" description="HD" evidence="8">
    <location>
        <begin position="336"/>
        <end position="429"/>
    </location>
</feature>
<keyword evidence="10" id="KW-1185">Reference proteome</keyword>
<name>A0A5B9QME8_9BACT</name>
<keyword evidence="5" id="KW-1003">Cell membrane</keyword>
<comment type="function">
    <text evidence="5">Endoribonuclease that initiates mRNA decay.</text>
</comment>
<dbReference type="GO" id="GO:0005886">
    <property type="term" value="C:plasma membrane"/>
    <property type="evidence" value="ECO:0007669"/>
    <property type="project" value="UniProtKB-SubCell"/>
</dbReference>
<gene>
    <name evidence="5 9" type="primary">rny</name>
    <name evidence="9" type="ORF">UC8_09930</name>
</gene>
<evidence type="ECO:0000256" key="3">
    <source>
        <dbReference type="ARBA" id="ARBA00022801"/>
    </source>
</evidence>
<dbReference type="SUPFAM" id="SSF109604">
    <property type="entry name" value="HD-domain/PDEase-like"/>
    <property type="match status" value="1"/>
</dbReference>
<evidence type="ECO:0000256" key="6">
    <source>
        <dbReference type="NCBIfam" id="TIGR03319"/>
    </source>
</evidence>
<dbReference type="CDD" id="cd00077">
    <property type="entry name" value="HDc"/>
    <property type="match status" value="1"/>
</dbReference>
<dbReference type="PROSITE" id="PS51831">
    <property type="entry name" value="HD"/>
    <property type="match status" value="1"/>
</dbReference>
<dbReference type="InterPro" id="IPR004088">
    <property type="entry name" value="KH_dom_type_1"/>
</dbReference>
<keyword evidence="5" id="KW-1133">Transmembrane helix</keyword>
<dbReference type="Pfam" id="PF12072">
    <property type="entry name" value="RNase_Y_N"/>
    <property type="match status" value="1"/>
</dbReference>
<reference evidence="9 10" key="1">
    <citation type="submission" date="2019-08" db="EMBL/GenBank/DDBJ databases">
        <title>Deep-cultivation of Planctomycetes and their phenomic and genomic characterization uncovers novel biology.</title>
        <authorList>
            <person name="Wiegand S."/>
            <person name="Jogler M."/>
            <person name="Boedeker C."/>
            <person name="Pinto D."/>
            <person name="Vollmers J."/>
            <person name="Rivas-Marin E."/>
            <person name="Kohn T."/>
            <person name="Peeters S.H."/>
            <person name="Heuer A."/>
            <person name="Rast P."/>
            <person name="Oberbeckmann S."/>
            <person name="Bunk B."/>
            <person name="Jeske O."/>
            <person name="Meyerdierks A."/>
            <person name="Storesund J.E."/>
            <person name="Kallscheuer N."/>
            <person name="Luecker S."/>
            <person name="Lage O.M."/>
            <person name="Pohl T."/>
            <person name="Merkel B.J."/>
            <person name="Hornburger P."/>
            <person name="Mueller R.-W."/>
            <person name="Bruemmer F."/>
            <person name="Labrenz M."/>
            <person name="Spormann A.M."/>
            <person name="Op den Camp H."/>
            <person name="Overmann J."/>
            <person name="Amann R."/>
            <person name="Jetten M.S.M."/>
            <person name="Mascher T."/>
            <person name="Medema M.H."/>
            <person name="Devos D.P."/>
            <person name="Kaster A.-K."/>
            <person name="Ovreas L."/>
            <person name="Rohde M."/>
            <person name="Galperin M.Y."/>
            <person name="Jogler C."/>
        </authorList>
    </citation>
    <scope>NUCLEOTIDE SEQUENCE [LARGE SCALE GENOMIC DNA]</scope>
    <source>
        <strain evidence="9 10">UC8</strain>
    </source>
</reference>
<dbReference type="SUPFAM" id="SSF54791">
    <property type="entry name" value="Eukaryotic type KH-domain (KH-domain type I)"/>
    <property type="match status" value="1"/>
</dbReference>
<evidence type="ECO:0000256" key="2">
    <source>
        <dbReference type="ARBA" id="ARBA00022759"/>
    </source>
</evidence>
<dbReference type="GO" id="GO:0016787">
    <property type="term" value="F:hydrolase activity"/>
    <property type="evidence" value="ECO:0007669"/>
    <property type="project" value="UniProtKB-KW"/>
</dbReference>
<dbReference type="SMART" id="SM00322">
    <property type="entry name" value="KH"/>
    <property type="match status" value="1"/>
</dbReference>
<dbReference type="GO" id="GO:0006402">
    <property type="term" value="P:mRNA catabolic process"/>
    <property type="evidence" value="ECO:0007669"/>
    <property type="project" value="UniProtKB-UniRule"/>
</dbReference>
<dbReference type="PANTHER" id="PTHR12826">
    <property type="entry name" value="RIBONUCLEASE Y"/>
    <property type="match status" value="1"/>
</dbReference>
<keyword evidence="5" id="KW-0472">Membrane</keyword>
<dbReference type="NCBIfam" id="TIGR00277">
    <property type="entry name" value="HDIG"/>
    <property type="match status" value="1"/>
</dbReference>
<dbReference type="EC" id="3.1.-.-" evidence="5 6"/>
<keyword evidence="3 5" id="KW-0378">Hydrolase</keyword>
<dbReference type="NCBIfam" id="TIGR03319">
    <property type="entry name" value="RNase_Y"/>
    <property type="match status" value="1"/>
</dbReference>
<comment type="subcellular location">
    <subcellularLocation>
        <location evidence="5">Cell membrane</location>
        <topology evidence="5">Single-pass membrane protein</topology>
    </subcellularLocation>
</comment>
<keyword evidence="1 5" id="KW-0540">Nuclease</keyword>
<dbReference type="Gene3D" id="1.10.3210.10">
    <property type="entry name" value="Hypothetical protein af1432"/>
    <property type="match status" value="1"/>
</dbReference>
<organism evidence="9 10">
    <name type="scientific">Roseimaritima ulvae</name>
    <dbReference type="NCBI Taxonomy" id="980254"/>
    <lineage>
        <taxon>Bacteria</taxon>
        <taxon>Pseudomonadati</taxon>
        <taxon>Planctomycetota</taxon>
        <taxon>Planctomycetia</taxon>
        <taxon>Pirellulales</taxon>
        <taxon>Pirellulaceae</taxon>
        <taxon>Roseimaritima</taxon>
    </lineage>
</organism>
<dbReference type="InterPro" id="IPR003607">
    <property type="entry name" value="HD/PDEase_dom"/>
</dbReference>
<evidence type="ECO:0000313" key="9">
    <source>
        <dbReference type="EMBL" id="QEG39032.1"/>
    </source>
</evidence>
<dbReference type="KEGG" id="rul:UC8_09930"/>
<accession>A0A5B9QME8</accession>
<dbReference type="SMART" id="SM00471">
    <property type="entry name" value="HDc"/>
    <property type="match status" value="1"/>
</dbReference>
<keyword evidence="5" id="KW-0812">Transmembrane</keyword>
<keyword evidence="7" id="KW-0175">Coiled coil</keyword>
<dbReference type="CDD" id="cd22431">
    <property type="entry name" value="KH-I_RNaseY"/>
    <property type="match status" value="1"/>
</dbReference>
<evidence type="ECO:0000256" key="1">
    <source>
        <dbReference type="ARBA" id="ARBA00022722"/>
    </source>
</evidence>
<dbReference type="OrthoDB" id="9803205at2"/>
<dbReference type="Gene3D" id="3.30.1370.10">
    <property type="entry name" value="K Homology domain, type 1"/>
    <property type="match status" value="1"/>
</dbReference>
<dbReference type="PANTHER" id="PTHR12826:SF15">
    <property type="entry name" value="RIBONUCLEASE Y"/>
    <property type="match status" value="1"/>
</dbReference>
<dbReference type="PROSITE" id="PS50084">
    <property type="entry name" value="KH_TYPE_1"/>
    <property type="match status" value="1"/>
</dbReference>
<dbReference type="InterPro" id="IPR006675">
    <property type="entry name" value="HDIG_dom"/>
</dbReference>
<dbReference type="AlphaFoldDB" id="A0A5B9QME8"/>
<keyword evidence="4 5" id="KW-0694">RNA-binding</keyword>
<comment type="similarity">
    <text evidence="5">Belongs to the RNase Y family.</text>
</comment>
<protein>
    <recommendedName>
        <fullName evidence="5 6">Ribonuclease Y</fullName>
        <shortName evidence="5">RNase Y</shortName>
        <ecNumber evidence="5 6">3.1.-.-</ecNumber>
    </recommendedName>
</protein>
<dbReference type="InterPro" id="IPR022711">
    <property type="entry name" value="RNase_Y_N"/>
</dbReference>
<dbReference type="GO" id="GO:0004521">
    <property type="term" value="F:RNA endonuclease activity"/>
    <property type="evidence" value="ECO:0007669"/>
    <property type="project" value="UniProtKB-UniRule"/>
</dbReference>
<dbReference type="InterPro" id="IPR004087">
    <property type="entry name" value="KH_dom"/>
</dbReference>
<proteinExistence type="inferred from homology"/>
<sequence length="520" mass="57408">MLDPIILITAILAAIFGCLLTLGIEKWLRASRRREAEGEAERILELARGEVANLKDRAALEAKEAALAVKAAAEQELSDARDKVRSETLKLQQQSETLKAQEASLQKQSRGLENTQQRLTAQIETANKHRAQLEAAAKRQVAALQEVSGLSREEAVSRLMSNLEQELEQEVGTVVLRHERRVAEIADNKAREILLTAIQRYASAHTAESTTSTVDIPNDDMKGRIIGREGRNIRSFEKATGVDVIIDDTPGVVIVSGFDPVRREIGRMSLDKLISDGRIHPSRIEEVVAATEKEIDAFILNKGREAIEEVGLPGLPEKIVQMLGRLHFRTSYSQNVLRHSVEVAFLSGLLAEMIGLDGDLARHCGLLHDIGKAADHELEGGHPKIGADLLKRHNQPPEVVHAAYGHHDEIITEYPYTMLVATADACSASRPGARRESLERYIKRMEELESIATGFDGVQQAFAIQAGRELRVIVSAQKTDDAKAALVCRNIAKAFEQQLTYPGEIKVTVVRESRFTEVAH</sequence>
<dbReference type="GO" id="GO:0003723">
    <property type="term" value="F:RNA binding"/>
    <property type="evidence" value="ECO:0007669"/>
    <property type="project" value="UniProtKB-UniRule"/>
</dbReference>
<dbReference type="Pfam" id="PF01966">
    <property type="entry name" value="HD"/>
    <property type="match status" value="1"/>
</dbReference>
<evidence type="ECO:0000256" key="7">
    <source>
        <dbReference type="SAM" id="Coils"/>
    </source>
</evidence>
<dbReference type="RefSeq" id="WP_068142292.1">
    <property type="nucleotide sequence ID" value="NZ_CP042914.1"/>
</dbReference>
<dbReference type="HAMAP" id="MF_00335">
    <property type="entry name" value="RNase_Y"/>
    <property type="match status" value="1"/>
</dbReference>
<evidence type="ECO:0000256" key="5">
    <source>
        <dbReference type="HAMAP-Rule" id="MF_00335"/>
    </source>
</evidence>
<evidence type="ECO:0000313" key="10">
    <source>
        <dbReference type="Proteomes" id="UP000325286"/>
    </source>
</evidence>
<keyword evidence="2 5" id="KW-0255">Endonuclease</keyword>
<evidence type="ECO:0000259" key="8">
    <source>
        <dbReference type="PROSITE" id="PS51831"/>
    </source>
</evidence>